<dbReference type="SUPFAM" id="SSF82199">
    <property type="entry name" value="SET domain"/>
    <property type="match status" value="1"/>
</dbReference>
<sequence length="448" mass="49891">MGIDAGFDMVPRLSSGAEDQQKWKEFIDHVKAVYEDDSKVKIKANYIEFEVGEHPLLPLKGHKFLRFSSKLNRNGNIDDYISSIIHLARLYFGPRVQPWNDGCDSFGYYSWNEVNDSFELYNKPDPSSSIDVPLFEVRDIPGKGRGLIAKVDIPTGTRILCEKPLLLANPMAPGDLEATVATKLKALSKSQQREFLSLHNNFPGKYPFSGIVRTNALPCGSGSDVGGVYPAISLINHSCLANSHNNWNNEAGHETIHAIRPIKAGEEITISYDEGGPSNVRRPMLKKSFGFDCVCALCSSPPSQLQASDVRRGRIQHLDANIGNPFSMMSDPKAILKDCLSLLHTLQEEYGICAVQHHARLYYDAFQICIAHGDVGRATTLAERSYRARVICEGEDSPETFRIKSFALQPTTHSSFGALSMRWKTGKEEALGGCDTVEFEEWLFRQKS</sequence>
<dbReference type="InterPro" id="IPR053185">
    <property type="entry name" value="SET_domain_protein"/>
</dbReference>
<dbReference type="Gene3D" id="2.170.270.10">
    <property type="entry name" value="SET domain"/>
    <property type="match status" value="1"/>
</dbReference>
<dbReference type="PANTHER" id="PTHR47332">
    <property type="entry name" value="SET DOMAIN-CONTAINING PROTEIN 5"/>
    <property type="match status" value="1"/>
</dbReference>
<dbReference type="Pfam" id="PF00856">
    <property type="entry name" value="SET"/>
    <property type="match status" value="1"/>
</dbReference>
<comment type="caution">
    <text evidence="2">The sequence shown here is derived from an EMBL/GenBank/DDBJ whole genome shotgun (WGS) entry which is preliminary data.</text>
</comment>
<name>A0A8H5Q9B6_GIBSU</name>
<keyword evidence="3" id="KW-1185">Reference proteome</keyword>
<gene>
    <name evidence="2" type="ORF">FSUBG_2013</name>
</gene>
<accession>A0A8H5Q9B6</accession>
<evidence type="ECO:0000313" key="3">
    <source>
        <dbReference type="Proteomes" id="UP000547976"/>
    </source>
</evidence>
<dbReference type="SMART" id="SM00317">
    <property type="entry name" value="SET"/>
    <property type="match status" value="1"/>
</dbReference>
<dbReference type="GeneID" id="59314460"/>
<proteinExistence type="predicted"/>
<dbReference type="InterPro" id="IPR011990">
    <property type="entry name" value="TPR-like_helical_dom_sf"/>
</dbReference>
<feature type="domain" description="SET" evidence="1">
    <location>
        <begin position="133"/>
        <end position="273"/>
    </location>
</feature>
<evidence type="ECO:0000313" key="2">
    <source>
        <dbReference type="EMBL" id="KAF5611576.1"/>
    </source>
</evidence>
<dbReference type="Gene3D" id="1.25.40.10">
    <property type="entry name" value="Tetratricopeptide repeat domain"/>
    <property type="match status" value="1"/>
</dbReference>
<dbReference type="InterPro" id="IPR001214">
    <property type="entry name" value="SET_dom"/>
</dbReference>
<dbReference type="PANTHER" id="PTHR47332:SF4">
    <property type="entry name" value="SET DOMAIN-CONTAINING PROTEIN 5"/>
    <property type="match status" value="1"/>
</dbReference>
<dbReference type="CDD" id="cd20071">
    <property type="entry name" value="SET_SMYD"/>
    <property type="match status" value="1"/>
</dbReference>
<dbReference type="PROSITE" id="PS50280">
    <property type="entry name" value="SET"/>
    <property type="match status" value="1"/>
</dbReference>
<dbReference type="EMBL" id="JAAOAV010000018">
    <property type="protein sequence ID" value="KAF5611576.1"/>
    <property type="molecule type" value="Genomic_DNA"/>
</dbReference>
<evidence type="ECO:0000259" key="1">
    <source>
        <dbReference type="PROSITE" id="PS50280"/>
    </source>
</evidence>
<dbReference type="OrthoDB" id="265717at2759"/>
<dbReference type="InterPro" id="IPR046341">
    <property type="entry name" value="SET_dom_sf"/>
</dbReference>
<dbReference type="RefSeq" id="XP_036542289.1">
    <property type="nucleotide sequence ID" value="XM_036679742.1"/>
</dbReference>
<organism evidence="2 3">
    <name type="scientific">Gibberella subglutinans</name>
    <name type="common">Fusarium subglutinans</name>
    <dbReference type="NCBI Taxonomy" id="42677"/>
    <lineage>
        <taxon>Eukaryota</taxon>
        <taxon>Fungi</taxon>
        <taxon>Dikarya</taxon>
        <taxon>Ascomycota</taxon>
        <taxon>Pezizomycotina</taxon>
        <taxon>Sordariomycetes</taxon>
        <taxon>Hypocreomycetidae</taxon>
        <taxon>Hypocreales</taxon>
        <taxon>Nectriaceae</taxon>
        <taxon>Fusarium</taxon>
        <taxon>Fusarium fujikuroi species complex</taxon>
    </lineage>
</organism>
<protein>
    <submittedName>
        <fullName evidence="2">SET domain protein</fullName>
    </submittedName>
</protein>
<dbReference type="AlphaFoldDB" id="A0A8H5Q9B6"/>
<reference evidence="2 3" key="1">
    <citation type="submission" date="2020-05" db="EMBL/GenBank/DDBJ databases">
        <title>Identification and distribution of gene clusters putatively required for synthesis of sphingolipid metabolism inhibitors in phylogenetically diverse species of the filamentous fungus Fusarium.</title>
        <authorList>
            <person name="Kim H.-S."/>
            <person name="Busman M."/>
            <person name="Brown D.W."/>
            <person name="Divon H."/>
            <person name="Uhlig S."/>
            <person name="Proctor R.H."/>
        </authorList>
    </citation>
    <scope>NUCLEOTIDE SEQUENCE [LARGE SCALE GENOMIC DNA]</scope>
    <source>
        <strain evidence="2 3">NRRL 66333</strain>
    </source>
</reference>
<dbReference type="Proteomes" id="UP000547976">
    <property type="component" value="Unassembled WGS sequence"/>
</dbReference>